<dbReference type="CDD" id="cd17502">
    <property type="entry name" value="MFS_Azr1_MDR_like"/>
    <property type="match status" value="1"/>
</dbReference>
<evidence type="ECO:0000259" key="9">
    <source>
        <dbReference type="PROSITE" id="PS50850"/>
    </source>
</evidence>
<feature type="transmembrane region" description="Helical" evidence="8">
    <location>
        <begin position="1244"/>
        <end position="1270"/>
    </location>
</feature>
<feature type="transmembrane region" description="Helical" evidence="8">
    <location>
        <begin position="1282"/>
        <end position="1300"/>
    </location>
</feature>
<dbReference type="SUPFAM" id="SSF103473">
    <property type="entry name" value="MFS general substrate transporter"/>
    <property type="match status" value="1"/>
</dbReference>
<proteinExistence type="predicted"/>
<dbReference type="Pfam" id="PF07690">
    <property type="entry name" value="MFS_1"/>
    <property type="match status" value="1"/>
</dbReference>
<keyword evidence="3 8" id="KW-0812">Transmembrane</keyword>
<organism evidence="10 11">
    <name type="scientific">Fusarium langsethiae</name>
    <dbReference type="NCBI Taxonomy" id="179993"/>
    <lineage>
        <taxon>Eukaryota</taxon>
        <taxon>Fungi</taxon>
        <taxon>Dikarya</taxon>
        <taxon>Ascomycota</taxon>
        <taxon>Pezizomycotina</taxon>
        <taxon>Sordariomycetes</taxon>
        <taxon>Hypocreomycetidae</taxon>
        <taxon>Hypocreales</taxon>
        <taxon>Nectriaceae</taxon>
        <taxon>Fusarium</taxon>
    </lineage>
</organism>
<feature type="region of interest" description="Disordered" evidence="7">
    <location>
        <begin position="264"/>
        <end position="284"/>
    </location>
</feature>
<dbReference type="PANTHER" id="PTHR14374:SF0">
    <property type="entry name" value="TRAFFICKING PROTEIN PARTICLE COMPLEX SUBUNIT 11"/>
    <property type="match status" value="1"/>
</dbReference>
<dbReference type="Pfam" id="PF07919">
    <property type="entry name" value="Gryzun"/>
    <property type="match status" value="1"/>
</dbReference>
<evidence type="ECO:0000256" key="8">
    <source>
        <dbReference type="SAM" id="Phobius"/>
    </source>
</evidence>
<dbReference type="FunFam" id="1.20.1720.10:FF:000012">
    <property type="entry name" value="MFS toxin efflux pump (AflT)"/>
    <property type="match status" value="1"/>
</dbReference>
<dbReference type="FunFam" id="1.20.1250.20:FF:000196">
    <property type="entry name" value="MFS toxin efflux pump (AflT)"/>
    <property type="match status" value="1"/>
</dbReference>
<dbReference type="Gene3D" id="1.20.1250.20">
    <property type="entry name" value="MFS general substrate transporter like domains"/>
    <property type="match status" value="1"/>
</dbReference>
<feature type="transmembrane region" description="Helical" evidence="8">
    <location>
        <begin position="1551"/>
        <end position="1572"/>
    </location>
</feature>
<keyword evidence="5 8" id="KW-0472">Membrane</keyword>
<keyword evidence="6" id="KW-0325">Glycoprotein</keyword>
<keyword evidence="11" id="KW-1185">Reference proteome</keyword>
<dbReference type="InterPro" id="IPR011701">
    <property type="entry name" value="MFS"/>
</dbReference>
<name>A0A0N0DFD9_FUSLA</name>
<feature type="transmembrane region" description="Helical" evidence="8">
    <location>
        <begin position="1400"/>
        <end position="1423"/>
    </location>
</feature>
<dbReference type="GO" id="GO:0022857">
    <property type="term" value="F:transmembrane transporter activity"/>
    <property type="evidence" value="ECO:0007669"/>
    <property type="project" value="InterPro"/>
</dbReference>
<dbReference type="InterPro" id="IPR012880">
    <property type="entry name" value="Gryzun"/>
</dbReference>
<keyword evidence="4 8" id="KW-1133">Transmembrane helix</keyword>
<feature type="transmembrane region" description="Helical" evidence="8">
    <location>
        <begin position="1312"/>
        <end position="1330"/>
    </location>
</feature>
<feature type="transmembrane region" description="Helical" evidence="8">
    <location>
        <begin position="1368"/>
        <end position="1388"/>
    </location>
</feature>
<feature type="region of interest" description="Disordered" evidence="7">
    <location>
        <begin position="1184"/>
        <end position="1232"/>
    </location>
</feature>
<accession>A0A0N0DFD9</accession>
<evidence type="ECO:0000256" key="6">
    <source>
        <dbReference type="ARBA" id="ARBA00023180"/>
    </source>
</evidence>
<evidence type="ECO:0000256" key="7">
    <source>
        <dbReference type="SAM" id="MobiDB-lite"/>
    </source>
</evidence>
<dbReference type="EMBL" id="JXCE01000066">
    <property type="protein sequence ID" value="KPA42407.1"/>
    <property type="molecule type" value="Genomic_DNA"/>
</dbReference>
<dbReference type="GO" id="GO:0016020">
    <property type="term" value="C:membrane"/>
    <property type="evidence" value="ECO:0007669"/>
    <property type="project" value="UniProtKB-SubCell"/>
</dbReference>
<feature type="domain" description="Major facilitator superfamily (MFS) profile" evidence="9">
    <location>
        <begin position="1247"/>
        <end position="1740"/>
    </location>
</feature>
<feature type="transmembrane region" description="Helical" evidence="8">
    <location>
        <begin position="1578"/>
        <end position="1598"/>
    </location>
</feature>
<comment type="subcellular location">
    <subcellularLocation>
        <location evidence="1">Membrane</location>
        <topology evidence="1">Multi-pass membrane protein</topology>
    </subcellularLocation>
</comment>
<evidence type="ECO:0000256" key="1">
    <source>
        <dbReference type="ARBA" id="ARBA00004141"/>
    </source>
</evidence>
<evidence type="ECO:0000256" key="4">
    <source>
        <dbReference type="ARBA" id="ARBA00022989"/>
    </source>
</evidence>
<feature type="transmembrane region" description="Helical" evidence="8">
    <location>
        <begin position="1610"/>
        <end position="1631"/>
    </location>
</feature>
<feature type="transmembrane region" description="Helical" evidence="8">
    <location>
        <begin position="1342"/>
        <end position="1362"/>
    </location>
</feature>
<evidence type="ECO:0000313" key="10">
    <source>
        <dbReference type="EMBL" id="KPA42407.1"/>
    </source>
</evidence>
<dbReference type="Proteomes" id="UP000037904">
    <property type="component" value="Unassembled WGS sequence"/>
</dbReference>
<keyword evidence="2" id="KW-0813">Transport</keyword>
<comment type="caution">
    <text evidence="10">The sequence shown here is derived from an EMBL/GenBank/DDBJ whole genome shotgun (WGS) entry which is preliminary data.</text>
</comment>
<dbReference type="Pfam" id="PF11817">
    <property type="entry name" value="Foie-gras_1"/>
    <property type="match status" value="1"/>
</dbReference>
<feature type="transmembrane region" description="Helical" evidence="8">
    <location>
        <begin position="1474"/>
        <end position="1494"/>
    </location>
</feature>
<dbReference type="Gene3D" id="1.20.1720.10">
    <property type="entry name" value="Multidrug resistance protein D"/>
    <property type="match status" value="1"/>
</dbReference>
<dbReference type="PANTHER" id="PTHR14374">
    <property type="entry name" value="FOIE GRAS"/>
    <property type="match status" value="1"/>
</dbReference>
<feature type="transmembrane region" description="Helical" evidence="8">
    <location>
        <begin position="1443"/>
        <end position="1462"/>
    </location>
</feature>
<evidence type="ECO:0000256" key="5">
    <source>
        <dbReference type="ARBA" id="ARBA00023136"/>
    </source>
</evidence>
<dbReference type="InterPro" id="IPR036259">
    <property type="entry name" value="MFS_trans_sf"/>
</dbReference>
<evidence type="ECO:0000256" key="3">
    <source>
        <dbReference type="ARBA" id="ARBA00022692"/>
    </source>
</evidence>
<dbReference type="InterPro" id="IPR021773">
    <property type="entry name" value="TPC11"/>
</dbReference>
<dbReference type="PROSITE" id="PS50850">
    <property type="entry name" value="MFS"/>
    <property type="match status" value="1"/>
</dbReference>
<feature type="compositionally biased region" description="Polar residues" evidence="7">
    <location>
        <begin position="1205"/>
        <end position="1214"/>
    </location>
</feature>
<protein>
    <recommendedName>
        <fullName evidence="9">Major facilitator superfamily (MFS) profile domain-containing protein</fullName>
    </recommendedName>
</protein>
<feature type="transmembrane region" description="Helical" evidence="8">
    <location>
        <begin position="1717"/>
        <end position="1735"/>
    </location>
</feature>
<feature type="transmembrane region" description="Helical" evidence="8">
    <location>
        <begin position="1514"/>
        <end position="1539"/>
    </location>
</feature>
<sequence length="1757" mass="192981">MDGYPTGSLDHNVPLLVAAGLNSETDELPLSAELKEQSILLRSEIPPVDGKNAEVLSQYLKDVDASAKSWSAFERNEPYRFRVRATGRSFLLPPRKARLPEGIEPLSEHPTLHSPFSPLSPVSTLYPDGLIDAQWIKKHQDLVPSVYLCFYPLTSDPNSMTLQDNHIKSDINNLKGALIRSGYKTRLAVALIADSEDVPLSLAEGIQERLENIRRGTALDPKSVFYIPSQDSQDDLKQVVDNILGVLYTSAVEYYRDLGRHARKKRSRGIAPQPTVPPTTGTSQTLSLSDWNFRYDIKSAIFAEFRQETDAALRFFEQAYEVLLGQDVLDIIPSWSPRWNEARLLADIIAIRCLRCHLWMGQTTLAVRKWHSHRERIADLVDRRGRGTNNYGWQAWEARWATVMANLIDRVGLPALAPATGATFVLQDKSVSGERVSPWELLHHTGYWHRIAARHIVARRKLAYQMPEDDRHSPDTSPASAVASKAFAYDTYMCPEPYQEYPVSGKGVNHAQLVVDCLKAASAEFQARKQKRLATELSLECAREFANMNEWDAAVEMLLPFWEDVAFRSEGWINISEDLSLSMRRIAAGAHRADLVVAADWELMGNQYVRQPQWHYDMSKSLQGIATEEKPSISLSDEKSGSFVSASFVFRNKEGKAGETCSAQLAITSHTFLDAAPITFSSLKVEFDASLKPILLEHEASEESSSTTGCFIQSLSLKEDYAEESEDELPTLLKGQSDLTLRPGQTLVFEMNIPLREPGTATAASVTVSHSNDSFDLDYKLNIRPTDPVVGWYIQGSSKPRSTRPEAGTIQIQPRPPKMQIKLLDPLAQYHVNEAIALEVEILNAEDESATAKLDIHLFGKEVPAVKVEADGHEGNAEASTEESKISGLALGAITSMASVKLVLHIDAPSAPTTLDLHLRTSYHLESDVATPIMQMLTVQLNVVNAFEANYDLVPRLHPGPWPSLFDSEGLGDTEEGAARGFAQKWCLLCHYASFAQEDLKVLGMDLNVVSCVGGARCSVTQGPNVSHEGVVVTPKTMHEAQFDLIAQKLTMEDRHPVTVELAFVIRWQRQGRSDGPVNTTVMPVGKYLVLGTEPRVLASVYHAPKIEEDMPGLLQLDMTVENPSNHFLTFGLGMEPSEDFAFSGYGYITYDIPSFFFYFFCYHYSNKFFKQRAALPMATTTPATAPTNAMAQDTRLSSDEKTEVGSSNIMDTTVDNKDPHGGSGSINGNPAEQEPQYPGAAKLALIISSLCLAIFLVALDQTIIAPALGAITAQFRSVKDIGWYGSSYLLTTTALQPMYGTIYKYFNVKIAYLGAVFIFEIGSLISAVAPSSVAFIVGRAIAGIGTAGLFSGSIVILSLIMPLEKRPLAFGLIGGMWGIASVAGPLLGGAFTEHATWRWCFYINLPIGGIAMIIVFFFVHVNRNTSDSVNMTFMDRIRKLDLAGAAIFIPAIVCLLLALQWGGADYAWSNSRIIGLFCGFGAMIAIFIGIQFWKGDEGTLPPRLFKNRNTLAAMSFAMFFGAGFFPLIYYLSLYFQAIQGVSAVQAGIKILPLLLATVLCSIVSGGVITAIGTYNYVIIPCMVLYTVGCGMLTTLDVNSPLKEWFGYQVLAGLGIGAGFQIGVLIVQTVLPQEWVPVGTACVQFAQAFGGAIFIAVSQTVFQNGLIDTIKADNIGIDPTIFLNSGASEIEDTLRKMGRLDALDTVLEAYMKGLQDTFYISLACAACALISCLFFQWKSVKKGPNGEDRKPEPAVPV</sequence>
<reference evidence="10 11" key="1">
    <citation type="submission" date="2015-04" db="EMBL/GenBank/DDBJ databases">
        <title>The draft genome sequence of Fusarium langsethiae, a T-2/HT-2 mycotoxin producer.</title>
        <authorList>
            <person name="Lysoe E."/>
            <person name="Divon H.H."/>
            <person name="Terzi V."/>
            <person name="Orru L."/>
            <person name="Lamontanara A."/>
            <person name="Kolseth A.-K."/>
            <person name="Frandsen R.J."/>
            <person name="Nielsen K."/>
            <person name="Thrane U."/>
        </authorList>
    </citation>
    <scope>NUCLEOTIDE SEQUENCE [LARGE SCALE GENOMIC DNA]</scope>
    <source>
        <strain evidence="10 11">Fl201059</strain>
    </source>
</reference>
<evidence type="ECO:0000313" key="11">
    <source>
        <dbReference type="Proteomes" id="UP000037904"/>
    </source>
</evidence>
<gene>
    <name evidence="10" type="ORF">FLAG1_04725</name>
</gene>
<dbReference type="OrthoDB" id="6278596at2759"/>
<dbReference type="InterPro" id="IPR020846">
    <property type="entry name" value="MFS_dom"/>
</dbReference>
<evidence type="ECO:0000256" key="2">
    <source>
        <dbReference type="ARBA" id="ARBA00022448"/>
    </source>
</evidence>